<evidence type="ECO:0000313" key="1">
    <source>
        <dbReference type="EMBL" id="CTR10745.1"/>
    </source>
</evidence>
<dbReference type="Proteomes" id="UP000239560">
    <property type="component" value="Unassembled WGS sequence"/>
</dbReference>
<name>A0A0K3CQJ4_RHOTO</name>
<dbReference type="EMBL" id="CWKI01000014">
    <property type="protein sequence ID" value="CTR10745.1"/>
    <property type="molecule type" value="Genomic_DNA"/>
</dbReference>
<gene>
    <name evidence="1" type="primary">FGENESH: predicted gene_14.156</name>
    <name evidence="2" type="ORF">AAT19DRAFT_10930</name>
    <name evidence="1" type="ORF">BN2166_0066060</name>
</gene>
<keyword evidence="3" id="KW-1185">Reference proteome</keyword>
<dbReference type="AlphaFoldDB" id="A0A0K3CQJ4"/>
<dbReference type="STRING" id="5286.A0A0K3CQJ4"/>
<dbReference type="OrthoDB" id="2519410at2759"/>
<reference evidence="1 3" key="1">
    <citation type="submission" date="2015-07" db="EMBL/GenBank/DDBJ databases">
        <authorList>
            <person name="Cajimat M.N.B."/>
            <person name="Milazzo M.L."/>
            <person name="Fulhorst C.F."/>
        </authorList>
    </citation>
    <scope>NUCLEOTIDE SEQUENCE [LARGE SCALE GENOMIC DNA]</scope>
    <source>
        <strain evidence="1">Single colony</strain>
    </source>
</reference>
<dbReference type="EMBL" id="LCTV02000014">
    <property type="protein sequence ID" value="PRQ70773.1"/>
    <property type="molecule type" value="Genomic_DNA"/>
</dbReference>
<dbReference type="Proteomes" id="UP000199069">
    <property type="component" value="Unassembled WGS sequence"/>
</dbReference>
<accession>A0A0K3CQJ4</accession>
<protein>
    <submittedName>
        <fullName evidence="1 2">Proteophosphoglycan ppg4</fullName>
    </submittedName>
</protein>
<evidence type="ECO:0000313" key="4">
    <source>
        <dbReference type="Proteomes" id="UP000239560"/>
    </source>
</evidence>
<proteinExistence type="predicted"/>
<sequence length="435" mass="48814">MTPTLPLELQLHIFELALPPLIYRRLDERASLLQSLSLVTRSWTAWAQSQLHEHISILHEADSESLVRAMKRLEVKEAQGYPLKRVALYFDAGPDARAVMRDAPGIIGQAFEAWLISNERAVQLHRAVGLRRLHIFDPTRSVQRMDSHHLPAQLTYLALHSITLASTFNFERFPRLETLLLDQVPPSGPIEWLQQVRHTPVRVLCCKIYFPILDASSFVQLARLEHFALVIDERLTRYDFLPSFTKSECAVSLPPRLRTFTLYAASESASKAECDGLQALCSQHKTKLHVKAFPLLETLILDDVKTANQWQSLVPSDSQLRILCCREPFPTLETNTISVFPPSLLHLAFACRTLSLIQGIRPSDPSMTPLVLPPKLATLTLLSTAPCLGDEPHNPVAVLGAACWRSGTRSHIRTDVDSADFAAWDPEEFAYSVGA</sequence>
<evidence type="ECO:0000313" key="2">
    <source>
        <dbReference type="EMBL" id="PRQ70773.1"/>
    </source>
</evidence>
<organism evidence="1 3">
    <name type="scientific">Rhodotorula toruloides</name>
    <name type="common">Yeast</name>
    <name type="synonym">Rhodosporidium toruloides</name>
    <dbReference type="NCBI Taxonomy" id="5286"/>
    <lineage>
        <taxon>Eukaryota</taxon>
        <taxon>Fungi</taxon>
        <taxon>Dikarya</taxon>
        <taxon>Basidiomycota</taxon>
        <taxon>Pucciniomycotina</taxon>
        <taxon>Microbotryomycetes</taxon>
        <taxon>Sporidiobolales</taxon>
        <taxon>Sporidiobolaceae</taxon>
        <taxon>Rhodotorula</taxon>
    </lineage>
</organism>
<reference evidence="2 4" key="2">
    <citation type="journal article" date="2018" name="Elife">
        <title>Functional genomics of lipid metabolism in the oleaginous yeast Rhodosporidium toruloides.</title>
        <authorList>
            <person name="Coradetti S.T."/>
            <person name="Pinel D."/>
            <person name="Geiselman G."/>
            <person name="Ito M."/>
            <person name="Mondo S."/>
            <person name="Reilly M.C."/>
            <person name="Cheng Y.F."/>
            <person name="Bauer S."/>
            <person name="Grigoriev I."/>
            <person name="Gladden J.M."/>
            <person name="Simmons B.A."/>
            <person name="Brem R."/>
            <person name="Arkin A.P."/>
            <person name="Skerker J.M."/>
        </authorList>
    </citation>
    <scope>NUCLEOTIDE SEQUENCE [LARGE SCALE GENOMIC DNA]</scope>
    <source>
        <strain evidence="2 4">NBRC 0880</strain>
    </source>
</reference>
<evidence type="ECO:0000313" key="3">
    <source>
        <dbReference type="Proteomes" id="UP000199069"/>
    </source>
</evidence>